<comment type="caution">
    <text evidence="1">The sequence shown here is derived from an EMBL/GenBank/DDBJ whole genome shotgun (WGS) entry which is preliminary data.</text>
</comment>
<evidence type="ECO:0000313" key="2">
    <source>
        <dbReference type="Proteomes" id="UP001596620"/>
    </source>
</evidence>
<keyword evidence="2" id="KW-1185">Reference proteome</keyword>
<gene>
    <name evidence="1" type="ORF">ACFQU8_08565</name>
</gene>
<dbReference type="RefSeq" id="WP_382358807.1">
    <property type="nucleotide sequence ID" value="NZ_JBHTGR010000018.1"/>
</dbReference>
<proteinExistence type="predicted"/>
<evidence type="ECO:0000313" key="1">
    <source>
        <dbReference type="EMBL" id="MFC7747287.1"/>
    </source>
</evidence>
<dbReference type="EMBL" id="JBHTGR010000018">
    <property type="protein sequence ID" value="MFC7747287.1"/>
    <property type="molecule type" value="Genomic_DNA"/>
</dbReference>
<protein>
    <submittedName>
        <fullName evidence="1">Uncharacterized protein</fullName>
    </submittedName>
</protein>
<reference evidence="2" key="1">
    <citation type="journal article" date="2019" name="Int. J. Syst. Evol. Microbiol.">
        <title>The Global Catalogue of Microorganisms (GCM) 10K type strain sequencing project: providing services to taxonomists for standard genome sequencing and annotation.</title>
        <authorList>
            <consortium name="The Broad Institute Genomics Platform"/>
            <consortium name="The Broad Institute Genome Sequencing Center for Infectious Disease"/>
            <person name="Wu L."/>
            <person name="Ma J."/>
        </authorList>
    </citation>
    <scope>NUCLEOTIDE SEQUENCE [LARGE SCALE GENOMIC DNA]</scope>
    <source>
        <strain evidence="2">JCM 30234</strain>
    </source>
</reference>
<dbReference type="Proteomes" id="UP001596620">
    <property type="component" value="Unassembled WGS sequence"/>
</dbReference>
<sequence length="61" mass="7239">MMTTETALKQLQPKVQKSLYYAKPQDREDLEQELNLKIIKCTHDDLLERTPGFWEFAARLD</sequence>
<organism evidence="1 2">
    <name type="scientific">Lentibacillus kimchii</name>
    <dbReference type="NCBI Taxonomy" id="1542911"/>
    <lineage>
        <taxon>Bacteria</taxon>
        <taxon>Bacillati</taxon>
        <taxon>Bacillota</taxon>
        <taxon>Bacilli</taxon>
        <taxon>Bacillales</taxon>
        <taxon>Bacillaceae</taxon>
        <taxon>Lentibacillus</taxon>
    </lineage>
</organism>
<accession>A0ABW2UY78</accession>
<name>A0ABW2UY78_9BACI</name>